<keyword evidence="2" id="KW-1185">Reference proteome</keyword>
<proteinExistence type="predicted"/>
<dbReference type="EMBL" id="JACJJC010000543">
    <property type="protein sequence ID" value="MBM6705458.1"/>
    <property type="molecule type" value="Genomic_DNA"/>
</dbReference>
<organism evidence="1 2">
    <name type="scientific">Sutterella massiliensis</name>
    <dbReference type="NCBI Taxonomy" id="1816689"/>
    <lineage>
        <taxon>Bacteria</taxon>
        <taxon>Pseudomonadati</taxon>
        <taxon>Pseudomonadota</taxon>
        <taxon>Betaproteobacteria</taxon>
        <taxon>Burkholderiales</taxon>
        <taxon>Sutterellaceae</taxon>
        <taxon>Sutterella</taxon>
    </lineage>
</organism>
<reference evidence="1 2" key="1">
    <citation type="journal article" date="2021" name="Sci. Rep.">
        <title>The distribution of antibiotic resistance genes in chicken gut microbiota commensals.</title>
        <authorList>
            <person name="Juricova H."/>
            <person name="Matiasovicova J."/>
            <person name="Kubasova T."/>
            <person name="Cejkova D."/>
            <person name="Rychlik I."/>
        </authorList>
    </citation>
    <scope>NUCLEOTIDE SEQUENCE [LARGE SCALE GENOMIC DNA]</scope>
    <source>
        <strain evidence="1 2">An829</strain>
    </source>
</reference>
<protein>
    <submittedName>
        <fullName evidence="1">Uncharacterized protein</fullName>
    </submittedName>
</protein>
<accession>A0ABS2DXJ7</accession>
<comment type="caution">
    <text evidence="1">The sequence shown here is derived from an EMBL/GenBank/DDBJ whole genome shotgun (WGS) entry which is preliminary data.</text>
</comment>
<evidence type="ECO:0000313" key="1">
    <source>
        <dbReference type="EMBL" id="MBM6705458.1"/>
    </source>
</evidence>
<evidence type="ECO:0000313" key="2">
    <source>
        <dbReference type="Proteomes" id="UP000715095"/>
    </source>
</evidence>
<dbReference type="Proteomes" id="UP000715095">
    <property type="component" value="Unassembled WGS sequence"/>
</dbReference>
<name>A0ABS2DXJ7_9BURK</name>
<gene>
    <name evidence="1" type="ORF">H6A60_13390</name>
</gene>
<sequence length="56" mass="6499">MVQALTDTVWTTFHKYEGEQIGEGMEDVMSWPDYESFEQNLLTESEKPSLLDEVTL</sequence>